<evidence type="ECO:0000256" key="2">
    <source>
        <dbReference type="SAM" id="Phobius"/>
    </source>
</evidence>
<keyword evidence="2" id="KW-0472">Membrane</keyword>
<keyword evidence="1" id="KW-0175">Coiled coil</keyword>
<gene>
    <name evidence="3" type="ORF">EBN03_22755</name>
</gene>
<dbReference type="RefSeq" id="WP_122190130.1">
    <property type="nucleotide sequence ID" value="NZ_RFFH01000011.1"/>
</dbReference>
<comment type="caution">
    <text evidence="3">The sequence shown here is derived from an EMBL/GenBank/DDBJ whole genome shotgun (WGS) entry which is preliminary data.</text>
</comment>
<evidence type="ECO:0000256" key="1">
    <source>
        <dbReference type="SAM" id="Coils"/>
    </source>
</evidence>
<organism evidence="3 4">
    <name type="scientific">Nocardia stercoris</name>
    <dbReference type="NCBI Taxonomy" id="2483361"/>
    <lineage>
        <taxon>Bacteria</taxon>
        <taxon>Bacillati</taxon>
        <taxon>Actinomycetota</taxon>
        <taxon>Actinomycetes</taxon>
        <taxon>Mycobacteriales</taxon>
        <taxon>Nocardiaceae</taxon>
        <taxon>Nocardia</taxon>
    </lineage>
</organism>
<reference evidence="3 4" key="1">
    <citation type="submission" date="2018-10" db="EMBL/GenBank/DDBJ databases">
        <title>Isolation from cow dung.</title>
        <authorList>
            <person name="Ling L."/>
        </authorList>
    </citation>
    <scope>NUCLEOTIDE SEQUENCE [LARGE SCALE GENOMIC DNA]</scope>
    <source>
        <strain evidence="3 4">NEAU-LL90</strain>
    </source>
</reference>
<evidence type="ECO:0000313" key="3">
    <source>
        <dbReference type="EMBL" id="RMI30057.1"/>
    </source>
</evidence>
<accession>A0A3M2KWY0</accession>
<feature type="transmembrane region" description="Helical" evidence="2">
    <location>
        <begin position="233"/>
        <end position="254"/>
    </location>
</feature>
<dbReference type="Proteomes" id="UP000279275">
    <property type="component" value="Unassembled WGS sequence"/>
</dbReference>
<evidence type="ECO:0000313" key="4">
    <source>
        <dbReference type="Proteomes" id="UP000279275"/>
    </source>
</evidence>
<dbReference type="EMBL" id="RFFH01000011">
    <property type="protein sequence ID" value="RMI30057.1"/>
    <property type="molecule type" value="Genomic_DNA"/>
</dbReference>
<dbReference type="OrthoDB" id="4563193at2"/>
<proteinExistence type="predicted"/>
<keyword evidence="2" id="KW-0812">Transmembrane</keyword>
<name>A0A3M2KWY0_9NOCA</name>
<protein>
    <submittedName>
        <fullName evidence="3">Uncharacterized protein</fullName>
    </submittedName>
</protein>
<sequence>MRGQLLAAGADEAVVDKPLGAQTPGLLWRQGSRMCAIEIRTAAVTAGQAAERTARLRAVGCSEVLWLCAPGTWVDVLPALGIDDFAPAGTDYTAIEGALKVDPVSGAAGGRDPWRLREFIDMWVRGECAWGYRDENSGGWAMVTDWERFTRAQAATIAEQKQEIVNQRVALAMARTATRDKARQVDRANHRLARAQAVNDELDDTKRELADHHRVDNNLRLKIELLQRANRNWQLMTFFAMFLLVALLMASVLLH</sequence>
<feature type="coiled-coil region" evidence="1">
    <location>
        <begin position="185"/>
        <end position="215"/>
    </location>
</feature>
<dbReference type="AlphaFoldDB" id="A0A3M2KWY0"/>
<keyword evidence="4" id="KW-1185">Reference proteome</keyword>
<keyword evidence="2" id="KW-1133">Transmembrane helix</keyword>